<organism evidence="9 10">
    <name type="scientific">Candidatus Kaiserbacteria bacterium CG_4_8_14_3_um_filter_38_9</name>
    <dbReference type="NCBI Taxonomy" id="1974599"/>
    <lineage>
        <taxon>Bacteria</taxon>
        <taxon>Candidatus Kaiseribacteriota</taxon>
    </lineage>
</organism>
<feature type="non-terminal residue" evidence="9">
    <location>
        <position position="1"/>
    </location>
</feature>
<evidence type="ECO:0000256" key="1">
    <source>
        <dbReference type="ARBA" id="ARBA00009356"/>
    </source>
</evidence>
<dbReference type="InterPro" id="IPR019906">
    <property type="entry name" value="Ribosomal_uL6_bac-type"/>
</dbReference>
<keyword evidence="3 6" id="KW-0687">Ribonucleoprotein</keyword>
<dbReference type="EMBL" id="PFHR01000114">
    <property type="protein sequence ID" value="PIW96980.1"/>
    <property type="molecule type" value="Genomic_DNA"/>
</dbReference>
<evidence type="ECO:0000256" key="5">
    <source>
        <dbReference type="NCBIfam" id="TIGR03654"/>
    </source>
</evidence>
<dbReference type="AlphaFoldDB" id="A0A2M7INW2"/>
<proteinExistence type="inferred from homology"/>
<dbReference type="Pfam" id="PF00347">
    <property type="entry name" value="Ribosomal_L6"/>
    <property type="match status" value="1"/>
</dbReference>
<evidence type="ECO:0000313" key="9">
    <source>
        <dbReference type="EMBL" id="PIW96980.1"/>
    </source>
</evidence>
<comment type="function">
    <text evidence="7">This protein binds to the 23S rRNA, and is important in its secondary structure. It is located near the subunit interface in the base of the L7/L12 stalk, and near the tRNA binding site of the peptidyltransferase center.</text>
</comment>
<dbReference type="PROSITE" id="PS00525">
    <property type="entry name" value="RIBOSOMAL_L6_1"/>
    <property type="match status" value="1"/>
</dbReference>
<dbReference type="SUPFAM" id="SSF56053">
    <property type="entry name" value="Ribosomal protein L6"/>
    <property type="match status" value="2"/>
</dbReference>
<dbReference type="InterPro" id="IPR002358">
    <property type="entry name" value="Ribosomal_uL6_CS"/>
</dbReference>
<comment type="similarity">
    <text evidence="1 6">Belongs to the universal ribosomal protein uL6 family.</text>
</comment>
<dbReference type="InterPro" id="IPR020040">
    <property type="entry name" value="Ribosomal_uL6_a/b-dom"/>
</dbReference>
<comment type="caution">
    <text evidence="9">The sequence shown here is derived from an EMBL/GenBank/DDBJ whole genome shotgun (WGS) entry which is preliminary data.</text>
</comment>
<keyword evidence="2 6" id="KW-0689">Ribosomal protein</keyword>
<dbReference type="InterPro" id="IPR000702">
    <property type="entry name" value="Ribosomal_uL6-like"/>
</dbReference>
<dbReference type="Gene3D" id="3.90.930.12">
    <property type="entry name" value="Ribosomal protein L6, alpha-beta domain"/>
    <property type="match status" value="2"/>
</dbReference>
<evidence type="ECO:0000256" key="3">
    <source>
        <dbReference type="ARBA" id="ARBA00023274"/>
    </source>
</evidence>
<evidence type="ECO:0000313" key="10">
    <source>
        <dbReference type="Proteomes" id="UP000230837"/>
    </source>
</evidence>
<reference evidence="10" key="1">
    <citation type="submission" date="2017-09" db="EMBL/GenBank/DDBJ databases">
        <title>Depth-based differentiation of microbial function through sediment-hosted aquifers and enrichment of novel symbionts in the deep terrestrial subsurface.</title>
        <authorList>
            <person name="Probst A.J."/>
            <person name="Ladd B."/>
            <person name="Jarett J.K."/>
            <person name="Geller-Mcgrath D.E."/>
            <person name="Sieber C.M.K."/>
            <person name="Emerson J.B."/>
            <person name="Anantharaman K."/>
            <person name="Thomas B.C."/>
            <person name="Malmstrom R."/>
            <person name="Stieglmeier M."/>
            <person name="Klingl A."/>
            <person name="Woyke T."/>
            <person name="Ryan C.M."/>
            <person name="Banfield J.F."/>
        </authorList>
    </citation>
    <scope>NUCLEOTIDE SEQUENCE [LARGE SCALE GENOMIC DNA]</scope>
</reference>
<accession>A0A2M7INW2</accession>
<dbReference type="FunFam" id="3.90.930.12:FF:000001">
    <property type="entry name" value="50S ribosomal protein L6"/>
    <property type="match status" value="1"/>
</dbReference>
<keyword evidence="7" id="KW-0699">rRNA-binding</keyword>
<dbReference type="Proteomes" id="UP000230837">
    <property type="component" value="Unassembled WGS sequence"/>
</dbReference>
<dbReference type="NCBIfam" id="TIGR03654">
    <property type="entry name" value="L6_bact"/>
    <property type="match status" value="1"/>
</dbReference>
<feature type="domain" description="Large ribosomal subunit protein uL6 alpha-beta" evidence="8">
    <location>
        <begin position="42"/>
        <end position="114"/>
    </location>
</feature>
<evidence type="ECO:0000259" key="8">
    <source>
        <dbReference type="Pfam" id="PF00347"/>
    </source>
</evidence>
<evidence type="ECO:0000256" key="2">
    <source>
        <dbReference type="ARBA" id="ARBA00022980"/>
    </source>
</evidence>
<sequence length="128" mass="14111">QVTLIPQKTDKAPALWGTYAAHIRNMIEGVTKGYSKVLQIEGVGYRAEVKGNILVLSVGYSHPVELPIPVGVTVLVEKSVVTLSGHDKEVIGQFAANVRKVRKPEPYKGKGIRYQDEYIIRKQGKKAV</sequence>
<evidence type="ECO:0000256" key="4">
    <source>
        <dbReference type="ARBA" id="ARBA00035454"/>
    </source>
</evidence>
<gene>
    <name evidence="9" type="primary">rplF</name>
    <name evidence="9" type="ORF">COZ82_02095</name>
</gene>
<dbReference type="PANTHER" id="PTHR11655">
    <property type="entry name" value="60S/50S RIBOSOMAL PROTEIN L6/L9"/>
    <property type="match status" value="1"/>
</dbReference>
<evidence type="ECO:0000256" key="6">
    <source>
        <dbReference type="RuleBase" id="RU003869"/>
    </source>
</evidence>
<keyword evidence="7" id="KW-0694">RNA-binding</keyword>
<dbReference type="PANTHER" id="PTHR11655:SF14">
    <property type="entry name" value="LARGE RIBOSOMAL SUBUNIT PROTEIN UL6M"/>
    <property type="match status" value="1"/>
</dbReference>
<dbReference type="InterPro" id="IPR036789">
    <property type="entry name" value="Ribosomal_uL6-like_a/b-dom_sf"/>
</dbReference>
<dbReference type="GO" id="GO:0019843">
    <property type="term" value="F:rRNA binding"/>
    <property type="evidence" value="ECO:0007669"/>
    <property type="project" value="UniProtKB-UniRule"/>
</dbReference>
<dbReference type="GO" id="GO:0022625">
    <property type="term" value="C:cytosolic large ribosomal subunit"/>
    <property type="evidence" value="ECO:0007669"/>
    <property type="project" value="UniProtKB-UniRule"/>
</dbReference>
<dbReference type="PRINTS" id="PR00059">
    <property type="entry name" value="RIBOSOMALL6"/>
</dbReference>
<protein>
    <recommendedName>
        <fullName evidence="4 5">50S ribosomal protein L6</fullName>
    </recommendedName>
</protein>
<evidence type="ECO:0000256" key="7">
    <source>
        <dbReference type="RuleBase" id="RU003870"/>
    </source>
</evidence>
<dbReference type="GO" id="GO:0003735">
    <property type="term" value="F:structural constituent of ribosome"/>
    <property type="evidence" value="ECO:0007669"/>
    <property type="project" value="UniProtKB-UniRule"/>
</dbReference>
<dbReference type="GO" id="GO:0002181">
    <property type="term" value="P:cytoplasmic translation"/>
    <property type="evidence" value="ECO:0007669"/>
    <property type="project" value="TreeGrafter"/>
</dbReference>
<name>A0A2M7INW2_9BACT</name>